<organism evidence="1 2">
    <name type="scientific">Rufibacter quisquiliarum</name>
    <dbReference type="NCBI Taxonomy" id="1549639"/>
    <lineage>
        <taxon>Bacteria</taxon>
        <taxon>Pseudomonadati</taxon>
        <taxon>Bacteroidota</taxon>
        <taxon>Cytophagia</taxon>
        <taxon>Cytophagales</taxon>
        <taxon>Hymenobacteraceae</taxon>
        <taxon>Rufibacter</taxon>
    </lineage>
</organism>
<proteinExistence type="predicted"/>
<evidence type="ECO:0000313" key="2">
    <source>
        <dbReference type="Proteomes" id="UP000563094"/>
    </source>
</evidence>
<gene>
    <name evidence="1" type="ORF">FHS90_003355</name>
</gene>
<protein>
    <submittedName>
        <fullName evidence="1">Uncharacterized protein</fullName>
    </submittedName>
</protein>
<sequence>MAFAYSIGSRFIVITVHTCNKNGQAFQNTGKCPSSVFDLFSKKQPQNRI</sequence>
<dbReference type="EMBL" id="JACJIQ010000014">
    <property type="protein sequence ID" value="MBA9078625.1"/>
    <property type="molecule type" value="Genomic_DNA"/>
</dbReference>
<dbReference type="AlphaFoldDB" id="A0A839GT20"/>
<dbReference type="Proteomes" id="UP000563094">
    <property type="component" value="Unassembled WGS sequence"/>
</dbReference>
<keyword evidence="2" id="KW-1185">Reference proteome</keyword>
<reference evidence="1 2" key="1">
    <citation type="submission" date="2020-08" db="EMBL/GenBank/DDBJ databases">
        <title>Genomic Encyclopedia of Type Strains, Phase IV (KMG-IV): sequencing the most valuable type-strain genomes for metagenomic binning, comparative biology and taxonomic classification.</title>
        <authorList>
            <person name="Goeker M."/>
        </authorList>
    </citation>
    <scope>NUCLEOTIDE SEQUENCE [LARGE SCALE GENOMIC DNA]</scope>
    <source>
        <strain evidence="1 2">DSM 29854</strain>
    </source>
</reference>
<evidence type="ECO:0000313" key="1">
    <source>
        <dbReference type="EMBL" id="MBA9078625.1"/>
    </source>
</evidence>
<accession>A0A839GT20</accession>
<name>A0A839GT20_9BACT</name>
<comment type="caution">
    <text evidence="1">The sequence shown here is derived from an EMBL/GenBank/DDBJ whole genome shotgun (WGS) entry which is preliminary data.</text>
</comment>